<proteinExistence type="predicted"/>
<name>A0A7J5AMY1_9FLAO</name>
<keyword evidence="2" id="KW-1185">Reference proteome</keyword>
<organism evidence="1 2">
    <name type="scientific">Tenacibaculum aiptasiae</name>
    <dbReference type="NCBI Taxonomy" id="426481"/>
    <lineage>
        <taxon>Bacteria</taxon>
        <taxon>Pseudomonadati</taxon>
        <taxon>Bacteroidota</taxon>
        <taxon>Flavobacteriia</taxon>
        <taxon>Flavobacteriales</taxon>
        <taxon>Flavobacteriaceae</taxon>
        <taxon>Tenacibaculum</taxon>
    </lineage>
</organism>
<dbReference type="EMBL" id="WAAU01000011">
    <property type="protein sequence ID" value="KAB1158870.1"/>
    <property type="molecule type" value="Genomic_DNA"/>
</dbReference>
<dbReference type="OrthoDB" id="1202121at2"/>
<dbReference type="Proteomes" id="UP000467305">
    <property type="component" value="Unassembled WGS sequence"/>
</dbReference>
<comment type="caution">
    <text evidence="1">The sequence shown here is derived from an EMBL/GenBank/DDBJ whole genome shotgun (WGS) entry which is preliminary data.</text>
</comment>
<dbReference type="AlphaFoldDB" id="A0A7J5AMY1"/>
<reference evidence="1 2" key="1">
    <citation type="submission" date="2019-09" db="EMBL/GenBank/DDBJ databases">
        <authorList>
            <person name="Cao W.R."/>
        </authorList>
    </citation>
    <scope>NUCLEOTIDE SEQUENCE [LARGE SCALE GENOMIC DNA]</scope>
    <source>
        <strain evidence="2">a4</strain>
    </source>
</reference>
<sequence length="109" mass="12833">MEFKLITYKTIRGTKKILELKNYKATEAIIYKDGSPCFYVDCFDLRTESNVILNSMVLCRQQKLKEVIKEIGRINKVNISVQKVPFFSIKTKIEFKELDLPPLPKEWLM</sequence>
<protein>
    <submittedName>
        <fullName evidence="1">Uncharacterized protein</fullName>
    </submittedName>
</protein>
<gene>
    <name evidence="1" type="ORF">F7018_07125</name>
</gene>
<evidence type="ECO:0000313" key="1">
    <source>
        <dbReference type="EMBL" id="KAB1158870.1"/>
    </source>
</evidence>
<evidence type="ECO:0000313" key="2">
    <source>
        <dbReference type="Proteomes" id="UP000467305"/>
    </source>
</evidence>
<dbReference type="RefSeq" id="WP_150899353.1">
    <property type="nucleotide sequence ID" value="NZ_WAAU01000011.1"/>
</dbReference>
<accession>A0A7J5AMY1</accession>